<dbReference type="EMBL" id="CP047651">
    <property type="protein sequence ID" value="QHJ01748.1"/>
    <property type="molecule type" value="Genomic_DNA"/>
</dbReference>
<keyword evidence="2" id="KW-1185">Reference proteome</keyword>
<sequence>MAETPVPLGTDAREGLRQVLQHVGALASAGIGITRDRAQACESTDELQQQLQVMQYLMDRIGWASDVGLRKLGDPGALERAEDWMLPAV</sequence>
<evidence type="ECO:0000313" key="2">
    <source>
        <dbReference type="Proteomes" id="UP000464787"/>
    </source>
</evidence>
<protein>
    <submittedName>
        <fullName evidence="1">Uncharacterized protein</fullName>
    </submittedName>
</protein>
<name>A0A857JDN2_9BURK</name>
<reference evidence="1 2" key="1">
    <citation type="submission" date="2020-01" db="EMBL/GenBank/DDBJ databases">
        <title>Genome sequencing of strain KACC 21265.</title>
        <authorList>
            <person name="Heo J."/>
            <person name="Kim S.-J."/>
            <person name="Kim J.-S."/>
            <person name="Hong S.-B."/>
            <person name="Kwon S.-W."/>
        </authorList>
    </citation>
    <scope>NUCLEOTIDE SEQUENCE [LARGE SCALE GENOMIC DNA]</scope>
    <source>
        <strain evidence="1 2">KACC 21265</strain>
        <plasmid evidence="1 2">unnamed1</plasmid>
    </source>
</reference>
<dbReference type="KEGG" id="xyk:GT347_27205"/>
<dbReference type="AlphaFoldDB" id="A0A857JDN2"/>
<accession>A0A857JDN2</accession>
<organism evidence="1 2">
    <name type="scientific">Xylophilus rhododendri</name>
    <dbReference type="NCBI Taxonomy" id="2697032"/>
    <lineage>
        <taxon>Bacteria</taxon>
        <taxon>Pseudomonadati</taxon>
        <taxon>Pseudomonadota</taxon>
        <taxon>Betaproteobacteria</taxon>
        <taxon>Burkholderiales</taxon>
        <taxon>Xylophilus</taxon>
    </lineage>
</organism>
<dbReference type="RefSeq" id="WP_160555556.1">
    <property type="nucleotide sequence ID" value="NZ_CP047651.1"/>
</dbReference>
<proteinExistence type="predicted"/>
<keyword evidence="1" id="KW-0614">Plasmid</keyword>
<geneLocation type="plasmid" evidence="1 2">
    <name>unnamed1</name>
</geneLocation>
<evidence type="ECO:0000313" key="1">
    <source>
        <dbReference type="EMBL" id="QHJ01748.1"/>
    </source>
</evidence>
<dbReference type="Proteomes" id="UP000464787">
    <property type="component" value="Plasmid unnamed1"/>
</dbReference>
<gene>
    <name evidence="1" type="ORF">GT347_27205</name>
</gene>